<protein>
    <recommendedName>
        <fullName evidence="6 12">Dihydropteroate synthase</fullName>
        <shortName evidence="12">DHPS</shortName>
        <ecNumber evidence="5 12">2.5.1.15</ecNumber>
    </recommendedName>
    <alternativeName>
        <fullName evidence="11 12">Dihydropteroate pyrophosphorylase</fullName>
    </alternativeName>
</protein>
<evidence type="ECO:0000256" key="4">
    <source>
        <dbReference type="ARBA" id="ARBA00009503"/>
    </source>
</evidence>
<comment type="pathway">
    <text evidence="3 12">Cofactor biosynthesis; tetrahydrofolate biosynthesis; 7,8-dihydrofolate from 2-amino-4-hydroxy-6-hydroxymethyl-7,8-dihydropteridine diphosphate and 4-aminobenzoate: step 1/2.</text>
</comment>
<evidence type="ECO:0000256" key="7">
    <source>
        <dbReference type="ARBA" id="ARBA00022679"/>
    </source>
</evidence>
<dbReference type="InterPro" id="IPR045031">
    <property type="entry name" value="DHP_synth-like"/>
</dbReference>
<dbReference type="PROSITE" id="PS50972">
    <property type="entry name" value="PTERIN_BINDING"/>
    <property type="match status" value="1"/>
</dbReference>
<comment type="catalytic activity">
    <reaction evidence="1">
        <text>(7,8-dihydropterin-6-yl)methyl diphosphate + 4-aminobenzoate = 7,8-dihydropteroate + diphosphate</text>
        <dbReference type="Rhea" id="RHEA:19949"/>
        <dbReference type="ChEBI" id="CHEBI:17836"/>
        <dbReference type="ChEBI" id="CHEBI:17839"/>
        <dbReference type="ChEBI" id="CHEBI:33019"/>
        <dbReference type="ChEBI" id="CHEBI:72950"/>
        <dbReference type="EC" id="2.5.1.15"/>
    </reaction>
</comment>
<dbReference type="SUPFAM" id="SSF51717">
    <property type="entry name" value="Dihydropteroate synthetase-like"/>
    <property type="match status" value="1"/>
</dbReference>
<evidence type="ECO:0000256" key="9">
    <source>
        <dbReference type="ARBA" id="ARBA00022842"/>
    </source>
</evidence>
<dbReference type="PANTHER" id="PTHR20941">
    <property type="entry name" value="FOLATE SYNTHESIS PROTEINS"/>
    <property type="match status" value="1"/>
</dbReference>
<evidence type="ECO:0000256" key="8">
    <source>
        <dbReference type="ARBA" id="ARBA00022723"/>
    </source>
</evidence>
<evidence type="ECO:0000313" key="14">
    <source>
        <dbReference type="EMBL" id="PIL18527.1"/>
    </source>
</evidence>
<dbReference type="GO" id="GO:0046656">
    <property type="term" value="P:folic acid biosynthetic process"/>
    <property type="evidence" value="ECO:0007669"/>
    <property type="project" value="UniProtKB-KW"/>
</dbReference>
<reference evidence="14 15" key="1">
    <citation type="submission" date="2013-09" db="EMBL/GenBank/DDBJ databases">
        <title>Genome sequencing of Phaeobacter antarcticus sp. nov. SM1211.</title>
        <authorList>
            <person name="Zhang X.-Y."/>
            <person name="Liu C."/>
            <person name="Chen X.-L."/>
            <person name="Xie B.-B."/>
            <person name="Qin Q.-L."/>
            <person name="Rong J.-C."/>
            <person name="Zhang Y.-Z."/>
        </authorList>
    </citation>
    <scope>NUCLEOTIDE SEQUENCE [LARGE SCALE GENOMIC DNA]</scope>
    <source>
        <strain evidence="14 15">SM1211</strain>
    </source>
</reference>
<dbReference type="UniPathway" id="UPA00077">
    <property type="reaction ID" value="UER00156"/>
</dbReference>
<evidence type="ECO:0000313" key="15">
    <source>
        <dbReference type="Proteomes" id="UP000231259"/>
    </source>
</evidence>
<dbReference type="GO" id="GO:0046872">
    <property type="term" value="F:metal ion binding"/>
    <property type="evidence" value="ECO:0007669"/>
    <property type="project" value="UniProtKB-KW"/>
</dbReference>
<sequence length="339" mass="36188">MSDYFRPLILNDLQRPEDAVPLAGGSGWFTDVEHLRRDRPSEILPASALPDNALNALSEPRQPICGLSMDKPRIMGILNVTPDSFSDGGKFSGPALAAAHGRQMVADGVDMIDVGGESTRPGAQTVPVESEIARVEPVITALRHAVSVPISIDTRKSTVADAAVAAGATLVNDVSGFTYDKMLALYCARNDLPVCVMHARGDPETMQKDPRYEDVLLDVYDFLAAQVLMLQELGIPRSRIIVDPGIGFGKNQTHNLKILRNVSLFHGLGCTVLIGASRKGFIGRISGVGEAARRIPGSVAVALACVAQGVQILRVHDVPETVQAIALWKAVETGENDVA</sequence>
<dbReference type="OrthoDB" id="9811744at2"/>
<feature type="domain" description="Pterin-binding" evidence="13">
    <location>
        <begin position="72"/>
        <end position="326"/>
    </location>
</feature>
<dbReference type="CDD" id="cd00739">
    <property type="entry name" value="DHPS"/>
    <property type="match status" value="1"/>
</dbReference>
<dbReference type="EMBL" id="AWWI01000121">
    <property type="protein sequence ID" value="PIL18527.1"/>
    <property type="molecule type" value="Genomic_DNA"/>
</dbReference>
<dbReference type="AlphaFoldDB" id="A0A2G8RAG3"/>
<comment type="similarity">
    <text evidence="4 12">Belongs to the DHPS family.</text>
</comment>
<evidence type="ECO:0000256" key="12">
    <source>
        <dbReference type="RuleBase" id="RU361205"/>
    </source>
</evidence>
<dbReference type="PROSITE" id="PS00793">
    <property type="entry name" value="DHPS_2"/>
    <property type="match status" value="1"/>
</dbReference>
<dbReference type="NCBIfam" id="TIGR01496">
    <property type="entry name" value="DHPS"/>
    <property type="match status" value="1"/>
</dbReference>
<organism evidence="14 15">
    <name type="scientific">Puniceibacterium antarcticum</name>
    <dbReference type="NCBI Taxonomy" id="1206336"/>
    <lineage>
        <taxon>Bacteria</taxon>
        <taxon>Pseudomonadati</taxon>
        <taxon>Pseudomonadota</taxon>
        <taxon>Alphaproteobacteria</taxon>
        <taxon>Rhodobacterales</taxon>
        <taxon>Paracoccaceae</taxon>
        <taxon>Puniceibacterium</taxon>
    </lineage>
</organism>
<evidence type="ECO:0000256" key="11">
    <source>
        <dbReference type="ARBA" id="ARBA00030193"/>
    </source>
</evidence>
<keyword evidence="10 12" id="KW-0289">Folate biosynthesis</keyword>
<dbReference type="Proteomes" id="UP000231259">
    <property type="component" value="Unassembled WGS sequence"/>
</dbReference>
<dbReference type="FunFam" id="3.20.20.20:FF:000006">
    <property type="entry name" value="Dihydropteroate synthase"/>
    <property type="match status" value="1"/>
</dbReference>
<keyword evidence="9 12" id="KW-0460">Magnesium</keyword>
<dbReference type="Gene3D" id="3.20.20.20">
    <property type="entry name" value="Dihydropteroate synthase-like"/>
    <property type="match status" value="1"/>
</dbReference>
<proteinExistence type="inferred from homology"/>
<keyword evidence="15" id="KW-1185">Reference proteome</keyword>
<name>A0A2G8RAG3_9RHOB</name>
<comment type="cofactor">
    <cofactor evidence="2 12">
        <name>Mg(2+)</name>
        <dbReference type="ChEBI" id="CHEBI:18420"/>
    </cofactor>
</comment>
<dbReference type="InterPro" id="IPR000489">
    <property type="entry name" value="Pterin-binding_dom"/>
</dbReference>
<evidence type="ECO:0000256" key="1">
    <source>
        <dbReference type="ARBA" id="ARBA00000012"/>
    </source>
</evidence>
<dbReference type="PANTHER" id="PTHR20941:SF1">
    <property type="entry name" value="FOLIC ACID SYNTHESIS PROTEIN FOL1"/>
    <property type="match status" value="1"/>
</dbReference>
<evidence type="ECO:0000256" key="2">
    <source>
        <dbReference type="ARBA" id="ARBA00001946"/>
    </source>
</evidence>
<dbReference type="InterPro" id="IPR006390">
    <property type="entry name" value="DHP_synth_dom"/>
</dbReference>
<comment type="function">
    <text evidence="12">Catalyzes the condensation of para-aminobenzoate (pABA) with 6-hydroxymethyl-7,8-dihydropterin diphosphate (DHPt-PP) to form 7,8-dihydropteroate (H2Pte), the immediate precursor of folate derivatives.</text>
</comment>
<evidence type="ECO:0000256" key="10">
    <source>
        <dbReference type="ARBA" id="ARBA00022909"/>
    </source>
</evidence>
<dbReference type="PROSITE" id="PS00792">
    <property type="entry name" value="DHPS_1"/>
    <property type="match status" value="1"/>
</dbReference>
<dbReference type="GO" id="GO:0004156">
    <property type="term" value="F:dihydropteroate synthase activity"/>
    <property type="evidence" value="ECO:0007669"/>
    <property type="project" value="UniProtKB-EC"/>
</dbReference>
<dbReference type="GO" id="GO:0046654">
    <property type="term" value="P:tetrahydrofolate biosynthetic process"/>
    <property type="evidence" value="ECO:0007669"/>
    <property type="project" value="UniProtKB-UniPathway"/>
</dbReference>
<keyword evidence="7 12" id="KW-0808">Transferase</keyword>
<evidence type="ECO:0000256" key="3">
    <source>
        <dbReference type="ARBA" id="ARBA00004763"/>
    </source>
</evidence>
<dbReference type="Pfam" id="PF00809">
    <property type="entry name" value="Pterin_bind"/>
    <property type="match status" value="1"/>
</dbReference>
<keyword evidence="8 12" id="KW-0479">Metal-binding</keyword>
<accession>A0A2G8RAG3</accession>
<evidence type="ECO:0000256" key="5">
    <source>
        <dbReference type="ARBA" id="ARBA00012458"/>
    </source>
</evidence>
<evidence type="ECO:0000256" key="6">
    <source>
        <dbReference type="ARBA" id="ARBA00016919"/>
    </source>
</evidence>
<evidence type="ECO:0000259" key="13">
    <source>
        <dbReference type="PROSITE" id="PS50972"/>
    </source>
</evidence>
<dbReference type="EC" id="2.5.1.15" evidence="5 12"/>
<dbReference type="GO" id="GO:0005829">
    <property type="term" value="C:cytosol"/>
    <property type="evidence" value="ECO:0007669"/>
    <property type="project" value="TreeGrafter"/>
</dbReference>
<gene>
    <name evidence="14" type="ORF">P775_18305</name>
</gene>
<dbReference type="InterPro" id="IPR011005">
    <property type="entry name" value="Dihydropteroate_synth-like_sf"/>
</dbReference>
<comment type="caution">
    <text evidence="14">The sequence shown here is derived from an EMBL/GenBank/DDBJ whole genome shotgun (WGS) entry which is preliminary data.</text>
</comment>